<keyword evidence="2" id="KW-0812">Transmembrane</keyword>
<dbReference type="OrthoDB" id="6510177at2759"/>
<feature type="domain" description="SSD" evidence="3">
    <location>
        <begin position="228"/>
        <end position="388"/>
    </location>
</feature>
<dbReference type="Proteomes" id="UP000001554">
    <property type="component" value="Chromosome 1"/>
</dbReference>
<name>A0A9J7M108_BRAFL</name>
<dbReference type="SUPFAM" id="SSF82866">
    <property type="entry name" value="Multidrug efflux transporter AcrB transmembrane domain"/>
    <property type="match status" value="1"/>
</dbReference>
<dbReference type="GO" id="GO:0016020">
    <property type="term" value="C:membrane"/>
    <property type="evidence" value="ECO:0000318"/>
    <property type="project" value="GO_Central"/>
</dbReference>
<organism evidence="4 5">
    <name type="scientific">Branchiostoma floridae</name>
    <name type="common">Florida lancelet</name>
    <name type="synonym">Amphioxus</name>
    <dbReference type="NCBI Taxonomy" id="7739"/>
    <lineage>
        <taxon>Eukaryota</taxon>
        <taxon>Metazoa</taxon>
        <taxon>Chordata</taxon>
        <taxon>Cephalochordata</taxon>
        <taxon>Leptocardii</taxon>
        <taxon>Amphioxiformes</taxon>
        <taxon>Branchiostomatidae</taxon>
        <taxon>Branchiostoma</taxon>
    </lineage>
</organism>
<evidence type="ECO:0000259" key="3">
    <source>
        <dbReference type="PROSITE" id="PS50156"/>
    </source>
</evidence>
<dbReference type="OMA" id="WEANAIK"/>
<protein>
    <submittedName>
        <fullName evidence="5">Patched domain-containing protein 3-like</fullName>
    </submittedName>
</protein>
<proteinExistence type="inferred from homology"/>
<feature type="transmembrane region" description="Helical" evidence="2">
    <location>
        <begin position="257"/>
        <end position="282"/>
    </location>
</feature>
<dbReference type="InterPro" id="IPR000731">
    <property type="entry name" value="SSD"/>
</dbReference>
<dbReference type="InterPro" id="IPR053958">
    <property type="entry name" value="HMGCR/SNAP/NPC1-like_SSD"/>
</dbReference>
<evidence type="ECO:0000256" key="1">
    <source>
        <dbReference type="ARBA" id="ARBA00005585"/>
    </source>
</evidence>
<dbReference type="PROSITE" id="PS50156">
    <property type="entry name" value="SSD"/>
    <property type="match status" value="1"/>
</dbReference>
<dbReference type="PANTHER" id="PTHR10796:SF130">
    <property type="entry name" value="PATCHED DOMAIN-CONTAINING PROTEIN 3-LIKE PROTEIN"/>
    <property type="match status" value="1"/>
</dbReference>
<reference evidence="5" key="2">
    <citation type="submission" date="2025-08" db="UniProtKB">
        <authorList>
            <consortium name="RefSeq"/>
        </authorList>
    </citation>
    <scope>IDENTIFICATION</scope>
    <source>
        <strain evidence="5">S238N-H82</strain>
        <tissue evidence="5">Testes</tissue>
    </source>
</reference>
<dbReference type="RefSeq" id="XP_035691135.1">
    <property type="nucleotide sequence ID" value="XM_035835242.1"/>
</dbReference>
<dbReference type="AlphaFoldDB" id="A0A9J7M108"/>
<keyword evidence="2" id="KW-1133">Transmembrane helix</keyword>
<keyword evidence="4" id="KW-1185">Reference proteome</keyword>
<dbReference type="InterPro" id="IPR051697">
    <property type="entry name" value="Patched_domain-protein"/>
</dbReference>
<gene>
    <name evidence="5" type="primary">LOC118426024</name>
</gene>
<accession>A0A9J7M108</accession>
<keyword evidence="2" id="KW-0472">Membrane</keyword>
<sequence length="600" mass="67604">MDEEEVTGECSDAQACLSSCNSFIEEAMESFFYRLGSFVGSRPWTTIIIVGILGAACGIGMAQLEVDSDQTMFVPLGSAVLKNKEWVKKAFPSNFVFENVLVEAENVLAPEVLQSMLKLDHRIRNISTGSTDWESLCYILDESCYTISLLELWSFNTSLIQALTQTDILDMINTENLTSYEELTEVRKEWEIKFVDVVNEESRNIGSNITYFPTTSSSYSEDNNIAGDVPLLMAGCVLILVYVVCQLGQFNRLQHKVYLSMIGVICIGLAVVGGIGICLLLGLRYNVMHSMLPFLVMGIGVDDMFVIVTTWNNLSPEQKTLDVRQQAALTLRHAGMSITVTSLTDIASFGIGATTIIPGLQSFCVFVTVSIFFVFIYSCTIFMAALVLDLRRAEDRRDACCCCLRLGTEYEPSACSEQNFLQLFFQNMYSPVLMKTPVKILVAVSTVCFVTVSIVGTINLEQEFDYVKQMTAYDSGIAKYSRKVEEYYPGDGQSIDFYIGEIDYYHERHKLKDLYDILDTTPFLKEGSITSWYHDFGIWINDNKNQSLLEPDGYPEDPFDFYLWLIEYLATDGKHHFMNISFRPELQPFLDAMKESAEGN</sequence>
<feature type="transmembrane region" description="Helical" evidence="2">
    <location>
        <begin position="225"/>
        <end position="245"/>
    </location>
</feature>
<comment type="similarity">
    <text evidence="1">Belongs to the patched family.</text>
</comment>
<feature type="transmembrane region" description="Helical" evidence="2">
    <location>
        <begin position="440"/>
        <end position="460"/>
    </location>
</feature>
<evidence type="ECO:0000313" key="5">
    <source>
        <dbReference type="RefSeq" id="XP_035691135.1"/>
    </source>
</evidence>
<feature type="transmembrane region" description="Helical" evidence="2">
    <location>
        <begin position="363"/>
        <end position="388"/>
    </location>
</feature>
<dbReference type="PANTHER" id="PTHR10796">
    <property type="entry name" value="PATCHED-RELATED"/>
    <property type="match status" value="1"/>
</dbReference>
<dbReference type="Gene3D" id="1.20.1640.10">
    <property type="entry name" value="Multidrug efflux transporter AcrB transmembrane domain"/>
    <property type="match status" value="1"/>
</dbReference>
<dbReference type="GeneID" id="118426024"/>
<dbReference type="Pfam" id="PF12349">
    <property type="entry name" value="Sterol-sensing"/>
    <property type="match status" value="1"/>
</dbReference>
<reference evidence="4" key="1">
    <citation type="journal article" date="2020" name="Nat. Ecol. Evol.">
        <title>Deeply conserved synteny resolves early events in vertebrate evolution.</title>
        <authorList>
            <person name="Simakov O."/>
            <person name="Marletaz F."/>
            <person name="Yue J.X."/>
            <person name="O'Connell B."/>
            <person name="Jenkins J."/>
            <person name="Brandt A."/>
            <person name="Calef R."/>
            <person name="Tung C.H."/>
            <person name="Huang T.K."/>
            <person name="Schmutz J."/>
            <person name="Satoh N."/>
            <person name="Yu J.K."/>
            <person name="Putnam N.H."/>
            <person name="Green R.E."/>
            <person name="Rokhsar D.S."/>
        </authorList>
    </citation>
    <scope>NUCLEOTIDE SEQUENCE [LARGE SCALE GENOMIC DNA]</scope>
    <source>
        <strain evidence="4">S238N-H82</strain>
    </source>
</reference>
<feature type="transmembrane region" description="Helical" evidence="2">
    <location>
        <begin position="335"/>
        <end position="357"/>
    </location>
</feature>
<dbReference type="KEGG" id="bfo:118426024"/>
<evidence type="ECO:0000256" key="2">
    <source>
        <dbReference type="SAM" id="Phobius"/>
    </source>
</evidence>
<evidence type="ECO:0000313" key="4">
    <source>
        <dbReference type="Proteomes" id="UP000001554"/>
    </source>
</evidence>